<reference evidence="1" key="1">
    <citation type="submission" date="2020-07" db="EMBL/GenBank/DDBJ databases">
        <title>Genome sequence and genetic diversity analysis of an under-domesticated orphan crop, white fonio (Digitaria exilis).</title>
        <authorList>
            <person name="Bennetzen J.L."/>
            <person name="Chen S."/>
            <person name="Ma X."/>
            <person name="Wang X."/>
            <person name="Yssel A.E.J."/>
            <person name="Chaluvadi S.R."/>
            <person name="Johnson M."/>
            <person name="Gangashetty P."/>
            <person name="Hamidou F."/>
            <person name="Sanogo M.D."/>
            <person name="Zwaenepoel A."/>
            <person name="Wallace J."/>
            <person name="Van De Peer Y."/>
            <person name="Van Deynze A."/>
        </authorList>
    </citation>
    <scope>NUCLEOTIDE SEQUENCE</scope>
    <source>
        <tissue evidence="1">Leaves</tissue>
    </source>
</reference>
<protein>
    <submittedName>
        <fullName evidence="1">Uncharacterized protein</fullName>
    </submittedName>
</protein>
<name>A0A835AEL5_9POAL</name>
<organism evidence="1 2">
    <name type="scientific">Digitaria exilis</name>
    <dbReference type="NCBI Taxonomy" id="1010633"/>
    <lineage>
        <taxon>Eukaryota</taxon>
        <taxon>Viridiplantae</taxon>
        <taxon>Streptophyta</taxon>
        <taxon>Embryophyta</taxon>
        <taxon>Tracheophyta</taxon>
        <taxon>Spermatophyta</taxon>
        <taxon>Magnoliopsida</taxon>
        <taxon>Liliopsida</taxon>
        <taxon>Poales</taxon>
        <taxon>Poaceae</taxon>
        <taxon>PACMAD clade</taxon>
        <taxon>Panicoideae</taxon>
        <taxon>Panicodae</taxon>
        <taxon>Paniceae</taxon>
        <taxon>Anthephorinae</taxon>
        <taxon>Digitaria</taxon>
    </lineage>
</organism>
<accession>A0A835AEL5</accession>
<gene>
    <name evidence="1" type="ORF">HU200_057646</name>
</gene>
<keyword evidence="2" id="KW-1185">Reference proteome</keyword>
<sequence>MLRKRCNICFYHALLLNLVGKSFTFISPSHMILFSLCTV</sequence>
<comment type="caution">
    <text evidence="1">The sequence shown here is derived from an EMBL/GenBank/DDBJ whole genome shotgun (WGS) entry which is preliminary data.</text>
</comment>
<dbReference type="EMBL" id="JACEFO010002440">
    <property type="protein sequence ID" value="KAF8660496.1"/>
    <property type="molecule type" value="Genomic_DNA"/>
</dbReference>
<dbReference type="AlphaFoldDB" id="A0A835AEL5"/>
<proteinExistence type="predicted"/>
<evidence type="ECO:0000313" key="2">
    <source>
        <dbReference type="Proteomes" id="UP000636709"/>
    </source>
</evidence>
<dbReference type="Proteomes" id="UP000636709">
    <property type="component" value="Unassembled WGS sequence"/>
</dbReference>
<evidence type="ECO:0000313" key="1">
    <source>
        <dbReference type="EMBL" id="KAF8660496.1"/>
    </source>
</evidence>